<gene>
    <name evidence="1" type="ORF">MF626_06645</name>
</gene>
<dbReference type="AlphaFoldDB" id="A0AAE9PPV1"/>
<sequence>MVSSQSKLRSIRKHEVPLQSKQLSKAIIKQPEKESGCLVSLESVHGCRNGYTFERHAPPVELMEGVEIETLGFKMTEEVLYTCLVPAVPFSGHVGLYSVSLEQVGILARGILKFLVAIQ</sequence>
<name>A0AAE9PPV1_PAEPO</name>
<evidence type="ECO:0000313" key="1">
    <source>
        <dbReference type="EMBL" id="UZP76190.1"/>
    </source>
</evidence>
<proteinExistence type="predicted"/>
<protein>
    <submittedName>
        <fullName evidence="1">Uncharacterized protein</fullName>
    </submittedName>
</protein>
<accession>A0AAE9PPV1</accession>
<organism evidence="1">
    <name type="scientific">Paenibacillus polymyxa</name>
    <name type="common">Bacillus polymyxa</name>
    <dbReference type="NCBI Taxonomy" id="1406"/>
    <lineage>
        <taxon>Bacteria</taxon>
        <taxon>Bacillati</taxon>
        <taxon>Bacillota</taxon>
        <taxon>Bacilli</taxon>
        <taxon>Bacillales</taxon>
        <taxon>Paenibacillaceae</taxon>
        <taxon>Paenibacillus</taxon>
    </lineage>
</organism>
<reference evidence="1" key="1">
    <citation type="submission" date="2022-11" db="EMBL/GenBank/DDBJ databases">
        <authorList>
            <person name="Vasilchenko N.G."/>
            <person name="Prazdnova E.V."/>
            <person name="Gorovtsov A.V."/>
            <person name="Chistyakov V.A."/>
            <person name="Pak M.L."/>
        </authorList>
    </citation>
    <scope>NUCLEOTIDE SEQUENCE</scope>
    <source>
        <strain evidence="1">R 4.5</strain>
    </source>
</reference>
<dbReference type="EMBL" id="CP097770">
    <property type="protein sequence ID" value="UZP76190.1"/>
    <property type="molecule type" value="Genomic_DNA"/>
</dbReference>